<keyword evidence="3" id="KW-1185">Reference proteome</keyword>
<gene>
    <name evidence="2" type="ORF">DUE52_23835</name>
</gene>
<feature type="transmembrane region" description="Helical" evidence="1">
    <location>
        <begin position="109"/>
        <end position="129"/>
    </location>
</feature>
<keyword evidence="1" id="KW-0472">Membrane</keyword>
<keyword evidence="1" id="KW-1133">Transmembrane helix</keyword>
<organism evidence="2 3">
    <name type="scientific">Larkinella punicea</name>
    <dbReference type="NCBI Taxonomy" id="2315727"/>
    <lineage>
        <taxon>Bacteria</taxon>
        <taxon>Pseudomonadati</taxon>
        <taxon>Bacteroidota</taxon>
        <taxon>Cytophagia</taxon>
        <taxon>Cytophagales</taxon>
        <taxon>Spirosomataceae</taxon>
        <taxon>Larkinella</taxon>
    </lineage>
</organism>
<feature type="transmembrane region" description="Helical" evidence="1">
    <location>
        <begin position="41"/>
        <end position="63"/>
    </location>
</feature>
<sequence length="168" mass="17797">MPAPLADYPTYHPMVVHVPIMLLILAGLLQLIALVKPSRPVHVLTLLLAAGGTVGAYVASTLVHPHTSGISQAAQLVLEAHEMYADYSLWLGGFGTLFKAITFWQPLKWLETVTAAALVCAGIAVGLAGHQGGVLTYQYGIGPRGAYLEQHGEGHANGHEHAHPKATQ</sequence>
<evidence type="ECO:0000313" key="2">
    <source>
        <dbReference type="EMBL" id="RCR67130.1"/>
    </source>
</evidence>
<evidence type="ECO:0008006" key="4">
    <source>
        <dbReference type="Google" id="ProtNLM"/>
    </source>
</evidence>
<evidence type="ECO:0000256" key="1">
    <source>
        <dbReference type="SAM" id="Phobius"/>
    </source>
</evidence>
<protein>
    <recommendedName>
        <fullName evidence="4">DUF2231 domain-containing protein</fullName>
    </recommendedName>
</protein>
<feature type="transmembrane region" description="Helical" evidence="1">
    <location>
        <begin position="14"/>
        <end position="34"/>
    </location>
</feature>
<proteinExistence type="predicted"/>
<name>A0A368JHI6_9BACT</name>
<evidence type="ECO:0000313" key="3">
    <source>
        <dbReference type="Proteomes" id="UP000253383"/>
    </source>
</evidence>
<reference evidence="2 3" key="1">
    <citation type="submission" date="2018-07" db="EMBL/GenBank/DDBJ databases">
        <title>Genome analysis of Larkinella rosea.</title>
        <authorList>
            <person name="Zhou Z."/>
            <person name="Wang G."/>
        </authorList>
    </citation>
    <scope>NUCLEOTIDE SEQUENCE [LARGE SCALE GENOMIC DNA]</scope>
    <source>
        <strain evidence="3">zzj9</strain>
    </source>
</reference>
<dbReference type="EMBL" id="QOWE01000022">
    <property type="protein sequence ID" value="RCR67130.1"/>
    <property type="molecule type" value="Genomic_DNA"/>
</dbReference>
<dbReference type="AlphaFoldDB" id="A0A368JHI6"/>
<dbReference type="OrthoDB" id="9792840at2"/>
<accession>A0A368JHI6</accession>
<dbReference type="Proteomes" id="UP000253383">
    <property type="component" value="Unassembled WGS sequence"/>
</dbReference>
<keyword evidence="1" id="KW-0812">Transmembrane</keyword>
<comment type="caution">
    <text evidence="2">The sequence shown here is derived from an EMBL/GenBank/DDBJ whole genome shotgun (WGS) entry which is preliminary data.</text>
</comment>